<comment type="caution">
    <text evidence="1">The sequence shown here is derived from an EMBL/GenBank/DDBJ whole genome shotgun (WGS) entry which is preliminary data.</text>
</comment>
<dbReference type="Proteomes" id="UP001148737">
    <property type="component" value="Unassembled WGS sequence"/>
</dbReference>
<reference evidence="1" key="1">
    <citation type="submission" date="2022-07" db="EMBL/GenBank/DDBJ databases">
        <title>Genome Sequence of Lecanicillium saksenae.</title>
        <authorList>
            <person name="Buettner E."/>
        </authorList>
    </citation>
    <scope>NUCLEOTIDE SEQUENCE</scope>
    <source>
        <strain evidence="1">VT-O1</strain>
    </source>
</reference>
<evidence type="ECO:0000313" key="2">
    <source>
        <dbReference type="Proteomes" id="UP001148737"/>
    </source>
</evidence>
<protein>
    <submittedName>
        <fullName evidence="1">Uncharacterized protein</fullName>
    </submittedName>
</protein>
<sequence length="257" mass="28659">MGNCFSRPDADTTPARRAHQGKGAVAVGAPQEVMAQVPRNRVDRYGVPVQQVSRDIEKDTLLAALKHVAKYIARHGQSITVIAVGGVVNTLYLESRRTTHDVAIFGVNFDSQTRMLLDEAMNDAQRHYRGLGTDWLNTETGMWMPDPIHQQLTSAAMTQNIKVFEMPGLTIYAAPWSYAFSIKVSRLLTGGDQARPYDLDDAVTYLHEHIRNHGDQPVRMSAAVGWAKNFRLESTPDLLCTRVNAAYRRQYGSDAFV</sequence>
<keyword evidence="2" id="KW-1185">Reference proteome</keyword>
<accession>A0ACC1R2V1</accession>
<proteinExistence type="predicted"/>
<dbReference type="EMBL" id="JANAKD010000147">
    <property type="protein sequence ID" value="KAJ3496982.1"/>
    <property type="molecule type" value="Genomic_DNA"/>
</dbReference>
<organism evidence="1 2">
    <name type="scientific">Lecanicillium saksenae</name>
    <dbReference type="NCBI Taxonomy" id="468837"/>
    <lineage>
        <taxon>Eukaryota</taxon>
        <taxon>Fungi</taxon>
        <taxon>Dikarya</taxon>
        <taxon>Ascomycota</taxon>
        <taxon>Pezizomycotina</taxon>
        <taxon>Sordariomycetes</taxon>
        <taxon>Hypocreomycetidae</taxon>
        <taxon>Hypocreales</taxon>
        <taxon>Cordycipitaceae</taxon>
        <taxon>Lecanicillium</taxon>
    </lineage>
</organism>
<name>A0ACC1R2V1_9HYPO</name>
<gene>
    <name evidence="1" type="ORF">NLG97_g2253</name>
</gene>
<evidence type="ECO:0000313" key="1">
    <source>
        <dbReference type="EMBL" id="KAJ3496982.1"/>
    </source>
</evidence>